<comment type="subcellular location">
    <subcellularLocation>
        <location evidence="1">Cell membrane</location>
        <topology evidence="1">Lipid-anchor</topology>
        <orientation evidence="1">Cytoplasmic side</orientation>
    </subcellularLocation>
</comment>
<proteinExistence type="inferred from homology"/>
<protein>
    <submittedName>
        <fullName evidence="12">Rho-related GTP-binding protein RhoF</fullName>
    </submittedName>
</protein>
<sequence length="190" mass="20918">MSQQNIKIVIVGDGAVGKTCLLQRKATGNFPEGYVPTVFDNYTAPIDINGKSYLLNLVDTAGQEGYERLRSVTYPNTSVFMLCFAVDNRSSFENIESKWVPDIKTKEHPVPILLVGCKSDARLNRAGNINTMGGRILMYSEGTTLARKIGAVAYMECSAKTNDGVNEVFNKAVLVGAGLEKKKRRRCEIM</sequence>
<dbReference type="InterPro" id="IPR027417">
    <property type="entry name" value="P-loop_NTPase"/>
</dbReference>
<dbReference type="PROSITE" id="PS51420">
    <property type="entry name" value="RHO"/>
    <property type="match status" value="1"/>
</dbReference>
<dbReference type="SMART" id="SM00174">
    <property type="entry name" value="RHO"/>
    <property type="match status" value="1"/>
</dbReference>
<evidence type="ECO:0000313" key="12">
    <source>
        <dbReference type="WBParaSite" id="MCU_007976-RA"/>
    </source>
</evidence>
<dbReference type="GO" id="GO:0005525">
    <property type="term" value="F:GTP binding"/>
    <property type="evidence" value="ECO:0007669"/>
    <property type="project" value="UniProtKB-KW"/>
</dbReference>
<dbReference type="GO" id="GO:0003924">
    <property type="term" value="F:GTPase activity"/>
    <property type="evidence" value="ECO:0007669"/>
    <property type="project" value="InterPro"/>
</dbReference>
<evidence type="ECO:0000256" key="4">
    <source>
        <dbReference type="ARBA" id="ARBA00022481"/>
    </source>
</evidence>
<dbReference type="FunFam" id="3.40.50.300:FF:000983">
    <property type="entry name" value="Rho family GTPase"/>
    <property type="match status" value="1"/>
</dbReference>
<dbReference type="SMART" id="SM00175">
    <property type="entry name" value="RAB"/>
    <property type="match status" value="1"/>
</dbReference>
<evidence type="ECO:0000313" key="11">
    <source>
        <dbReference type="Proteomes" id="UP000267029"/>
    </source>
</evidence>
<evidence type="ECO:0000313" key="10">
    <source>
        <dbReference type="EMBL" id="VDD83144.1"/>
    </source>
</evidence>
<dbReference type="CDD" id="cd00157">
    <property type="entry name" value="Rho"/>
    <property type="match status" value="1"/>
</dbReference>
<keyword evidence="9" id="KW-0636">Prenylation</keyword>
<dbReference type="NCBIfam" id="TIGR00231">
    <property type="entry name" value="small_GTP"/>
    <property type="match status" value="1"/>
</dbReference>
<name>A0A0R3UN04_MESCO</name>
<keyword evidence="4" id="KW-0488">Methylation</keyword>
<dbReference type="InterPro" id="IPR001806">
    <property type="entry name" value="Small_GTPase"/>
</dbReference>
<dbReference type="PANTHER" id="PTHR24072">
    <property type="entry name" value="RHO FAMILY GTPASE"/>
    <property type="match status" value="1"/>
</dbReference>
<evidence type="ECO:0000256" key="7">
    <source>
        <dbReference type="ARBA" id="ARBA00023136"/>
    </source>
</evidence>
<dbReference type="EMBL" id="UXSR01005650">
    <property type="protein sequence ID" value="VDD83144.1"/>
    <property type="molecule type" value="Genomic_DNA"/>
</dbReference>
<reference evidence="12" key="2">
    <citation type="submission" date="2019-11" db="UniProtKB">
        <authorList>
            <consortium name="WormBaseParasite"/>
        </authorList>
    </citation>
    <scope>IDENTIFICATION</scope>
</reference>
<dbReference type="PROSITE" id="PS51419">
    <property type="entry name" value="RAB"/>
    <property type="match status" value="1"/>
</dbReference>
<keyword evidence="11" id="KW-1185">Reference proteome</keyword>
<evidence type="ECO:0000256" key="8">
    <source>
        <dbReference type="ARBA" id="ARBA00023288"/>
    </source>
</evidence>
<keyword evidence="5" id="KW-0547">Nucleotide-binding</keyword>
<dbReference type="SMART" id="SM00173">
    <property type="entry name" value="RAS"/>
    <property type="match status" value="1"/>
</dbReference>
<evidence type="ECO:0000256" key="2">
    <source>
        <dbReference type="ARBA" id="ARBA00010142"/>
    </source>
</evidence>
<evidence type="ECO:0000256" key="6">
    <source>
        <dbReference type="ARBA" id="ARBA00023134"/>
    </source>
</evidence>
<dbReference type="GO" id="GO:0005886">
    <property type="term" value="C:plasma membrane"/>
    <property type="evidence" value="ECO:0007669"/>
    <property type="project" value="UniProtKB-SubCell"/>
</dbReference>
<dbReference type="Pfam" id="PF00071">
    <property type="entry name" value="Ras"/>
    <property type="match status" value="1"/>
</dbReference>
<keyword evidence="3" id="KW-1003">Cell membrane</keyword>
<dbReference type="Proteomes" id="UP000267029">
    <property type="component" value="Unassembled WGS sequence"/>
</dbReference>
<gene>
    <name evidence="10" type="ORF">MCOS_LOCUS9147</name>
</gene>
<evidence type="ECO:0000256" key="1">
    <source>
        <dbReference type="ARBA" id="ARBA00004342"/>
    </source>
</evidence>
<evidence type="ECO:0000256" key="9">
    <source>
        <dbReference type="ARBA" id="ARBA00023289"/>
    </source>
</evidence>
<evidence type="ECO:0000256" key="5">
    <source>
        <dbReference type="ARBA" id="ARBA00022741"/>
    </source>
</evidence>
<keyword evidence="7" id="KW-0472">Membrane</keyword>
<evidence type="ECO:0000256" key="3">
    <source>
        <dbReference type="ARBA" id="ARBA00022475"/>
    </source>
</evidence>
<reference evidence="10 11" key="1">
    <citation type="submission" date="2018-10" db="EMBL/GenBank/DDBJ databases">
        <authorList>
            <consortium name="Pathogen Informatics"/>
        </authorList>
    </citation>
    <scope>NUCLEOTIDE SEQUENCE [LARGE SCALE GENOMIC DNA]</scope>
</reference>
<keyword evidence="6" id="KW-0342">GTP-binding</keyword>
<dbReference type="Gene3D" id="3.40.50.300">
    <property type="entry name" value="P-loop containing nucleotide triphosphate hydrolases"/>
    <property type="match status" value="1"/>
</dbReference>
<dbReference type="WBParaSite" id="MCU_007976-RA">
    <property type="protein sequence ID" value="MCU_007976-RA"/>
    <property type="gene ID" value="MCU_007976"/>
</dbReference>
<dbReference type="InterPro" id="IPR005225">
    <property type="entry name" value="Small_GTP-bd"/>
</dbReference>
<dbReference type="InterPro" id="IPR003578">
    <property type="entry name" value="Small_GTPase_Rho"/>
</dbReference>
<dbReference type="GO" id="GO:0007264">
    <property type="term" value="P:small GTPase-mediated signal transduction"/>
    <property type="evidence" value="ECO:0007669"/>
    <property type="project" value="InterPro"/>
</dbReference>
<dbReference type="AlphaFoldDB" id="A0A0R3UN04"/>
<organism evidence="10 11">
    <name type="scientific">Mesocestoides corti</name>
    <name type="common">Flatworm</name>
    <dbReference type="NCBI Taxonomy" id="53468"/>
    <lineage>
        <taxon>Eukaryota</taxon>
        <taxon>Metazoa</taxon>
        <taxon>Spiralia</taxon>
        <taxon>Lophotrochozoa</taxon>
        <taxon>Platyhelminthes</taxon>
        <taxon>Cestoda</taxon>
        <taxon>Eucestoda</taxon>
        <taxon>Cyclophyllidea</taxon>
        <taxon>Mesocestoididae</taxon>
        <taxon>Mesocestoides</taxon>
    </lineage>
</organism>
<keyword evidence="8" id="KW-0449">Lipoprotein</keyword>
<dbReference type="SUPFAM" id="SSF52540">
    <property type="entry name" value="P-loop containing nucleoside triphosphate hydrolases"/>
    <property type="match status" value="1"/>
</dbReference>
<dbReference type="STRING" id="53468.A0A0R3UN04"/>
<comment type="similarity">
    <text evidence="2">Belongs to the small GTPase superfamily. Rho family.</text>
</comment>
<dbReference type="OrthoDB" id="8830751at2759"/>
<dbReference type="PRINTS" id="PR00449">
    <property type="entry name" value="RASTRNSFRMNG"/>
</dbReference>
<accession>A0A0R3UN04</accession>
<dbReference type="PROSITE" id="PS51421">
    <property type="entry name" value="RAS"/>
    <property type="match status" value="1"/>
</dbReference>